<dbReference type="AlphaFoldDB" id="E0S7L0"/>
<proteinExistence type="predicted"/>
<accession>E0S7L0</accession>
<protein>
    <submittedName>
        <fullName evidence="1">Uncharacterized protein</fullName>
    </submittedName>
</protein>
<dbReference type="VEuPathDB" id="MicrosporidiaDB:Eint_060810"/>
<dbReference type="OrthoDB" id="2190924at2759"/>
<reference evidence="1 2" key="1">
    <citation type="journal article" date="2010" name="Nat. Commun.">
        <title>The complete sequence of the smallest known nuclear genome from the microsporidian Encephalitozoon intestinalis.</title>
        <authorList>
            <person name="Corradi N."/>
            <person name="Pombert J.-F."/>
            <person name="Farinelli L."/>
            <person name="Didier E.S."/>
            <person name="Keeling P.J."/>
        </authorList>
    </citation>
    <scope>NUCLEOTIDE SEQUENCE [LARGE SCALE GENOMIC DNA]</scope>
    <source>
        <strain evidence="1 2">ATCC 50506</strain>
    </source>
</reference>
<dbReference type="KEGG" id="ein:Eint_060810"/>
<evidence type="ECO:0000313" key="1">
    <source>
        <dbReference type="EMBL" id="ADM11689.1"/>
    </source>
</evidence>
<gene>
    <name evidence="1" type="ORF">Eint_060810</name>
</gene>
<dbReference type="EMBL" id="CP001947">
    <property type="protein sequence ID" value="ADM11689.1"/>
    <property type="molecule type" value="Genomic_DNA"/>
</dbReference>
<dbReference type="RefSeq" id="XP_003073049.1">
    <property type="nucleotide sequence ID" value="XM_003073003.1"/>
</dbReference>
<reference evidence="1 2" key="2">
    <citation type="journal article" date="2012" name="Proc. Natl. Acad. Sci. U.S.A.">
        <title>Gain and loss of multiple functionally related, horizontally transferred genes in the reduced genomes of two microsporidian parasites.</title>
        <authorList>
            <person name="Pombert J.-F."/>
            <person name="Selman M."/>
            <person name="Burki F."/>
            <person name="Bardell F.T."/>
            <person name="Farinelli L."/>
            <person name="Solter L.F."/>
            <person name="Whitman D.W."/>
            <person name="Weiss L.M."/>
            <person name="Corradi N."/>
            <person name="Keeling P.J."/>
        </authorList>
    </citation>
    <scope>NUCLEOTIDE SEQUENCE [LARGE SCALE GENOMIC DNA]</scope>
    <source>
        <strain evidence="1 2">ATCC 50506</strain>
    </source>
</reference>
<evidence type="ECO:0000313" key="2">
    <source>
        <dbReference type="Proteomes" id="UP000002313"/>
    </source>
</evidence>
<organism evidence="1 2">
    <name type="scientific">Encephalitozoon intestinalis (strain ATCC 50506)</name>
    <name type="common">Microsporidian parasite</name>
    <name type="synonym">Septata intestinalis</name>
    <dbReference type="NCBI Taxonomy" id="876142"/>
    <lineage>
        <taxon>Eukaryota</taxon>
        <taxon>Fungi</taxon>
        <taxon>Fungi incertae sedis</taxon>
        <taxon>Microsporidia</taxon>
        <taxon>Unikaryonidae</taxon>
        <taxon>Encephalitozoon</taxon>
    </lineage>
</organism>
<dbReference type="Proteomes" id="UP000002313">
    <property type="component" value="Chromosome VI"/>
</dbReference>
<dbReference type="GeneID" id="9699370"/>
<name>E0S7L0_ENCIT</name>
<keyword evidence="2" id="KW-1185">Reference proteome</keyword>
<dbReference type="HOGENOM" id="CLU_1408745_0_0_1"/>
<sequence length="193" mass="22281">MDSSISSRIKKLVESKIFRNPEIDKLGYGTFQKPQAPDTSLLLQKAKDLRAKADAMMGESRKEGIKMLMEAIMMYIKGYTEESGKCKVVDMIYKWKSLGKYICRAIGSLGEDEEATAFLRLVLFNVKFHYLHLESSLVIKQNRRGESREGVLSYFLNEYNDLHTIFALSKMKMFNVLQPCDLEDMIRERINSI</sequence>